<reference evidence="9 10" key="1">
    <citation type="journal article" date="2012" name="Appl. Environ. Microbiol.">
        <title>Short-read sequencing for genomic analysis of the brown rot fungus Fibroporia radiculosa.</title>
        <authorList>
            <person name="Tang J.D."/>
            <person name="Perkins A.D."/>
            <person name="Sonstegard T.S."/>
            <person name="Schroeder S.G."/>
            <person name="Burgess S.C."/>
            <person name="Diehl S.V."/>
        </authorList>
    </citation>
    <scope>NUCLEOTIDE SEQUENCE [LARGE SCALE GENOMIC DNA]</scope>
    <source>
        <strain evidence="9 10">TFFH 294</strain>
    </source>
</reference>
<dbReference type="RefSeq" id="XP_012185619.1">
    <property type="nucleotide sequence ID" value="XM_012330229.1"/>
</dbReference>
<evidence type="ECO:0000256" key="6">
    <source>
        <dbReference type="SAM" id="MobiDB-lite"/>
    </source>
</evidence>
<feature type="domain" description="Major facilitator superfamily (MFS) profile" evidence="8">
    <location>
        <begin position="122"/>
        <end position="561"/>
    </location>
</feature>
<sequence>MLFGSHAGRSIKGHRAVKNAWRTEPMFCHSPETWVDLWDGVVFPKGTVKVEAHLRKSKQHEEETPTGEDGAWSGVLVWLDRMSDQQVDIEGQGMASTSDDRSPKEQQPLPWGIHWRCSSWFVTFVIWLGITTDLVIYSVIIPIMPFQLEHLGYSDVSGLVGWLLFAYSAGIVAFTPPIAVLSERFNNRQIPLLCGQLGIVGAQILLMEASKYWLMILARVFQGFSSSIIWVAGLALICDTAPESSVGRQLGIAMSGASIGSIVGPPVSGELYSAFGFRSPFIFGIILTMIDLVGRLLIIERKHALRWGIDPAAPSVSPEAVVEAVADAAPPSSSKEETPDTEKGGLEHAVTPVSESPAVPHRISLIAMLGKLLRSSRAWAACIGTLIYGVIISSQEPSLPLYLQAVWNFNASKVGLVYIAAVIPTVFSSMLAGWLVDKKGPGIVGAISLSFAIPWFVLLSIHKSLAFFIVVLALAYFGVTGMVPVVSTELASVSRRLDGVGLAHVYGAFNLAYGLGSAVGPIIGGQMYDRLTNGWTAICLLAVGLCGVALLCVVCLAGDVPLVTSLRRTFVRGAFRCWRPSADSH</sequence>
<accession>J4ICF8</accession>
<feature type="compositionally biased region" description="Basic and acidic residues" evidence="6">
    <location>
        <begin position="334"/>
        <end position="346"/>
    </location>
</feature>
<keyword evidence="4 7" id="KW-1133">Transmembrane helix</keyword>
<dbReference type="GeneID" id="24101236"/>
<evidence type="ECO:0000256" key="7">
    <source>
        <dbReference type="SAM" id="Phobius"/>
    </source>
</evidence>
<dbReference type="SUPFAM" id="SSF103473">
    <property type="entry name" value="MFS general substrate transporter"/>
    <property type="match status" value="1"/>
</dbReference>
<dbReference type="InterPro" id="IPR036259">
    <property type="entry name" value="MFS_trans_sf"/>
</dbReference>
<evidence type="ECO:0000256" key="4">
    <source>
        <dbReference type="ARBA" id="ARBA00022989"/>
    </source>
</evidence>
<dbReference type="Pfam" id="PF07690">
    <property type="entry name" value="MFS_1"/>
    <property type="match status" value="1"/>
</dbReference>
<feature type="transmembrane region" description="Helical" evidence="7">
    <location>
        <begin position="212"/>
        <end position="238"/>
    </location>
</feature>
<evidence type="ECO:0000313" key="10">
    <source>
        <dbReference type="Proteomes" id="UP000006352"/>
    </source>
</evidence>
<evidence type="ECO:0000313" key="9">
    <source>
        <dbReference type="EMBL" id="CCM06336.1"/>
    </source>
</evidence>
<feature type="transmembrane region" description="Helical" evidence="7">
    <location>
        <begin position="499"/>
        <end position="523"/>
    </location>
</feature>
<dbReference type="PANTHER" id="PTHR23506">
    <property type="entry name" value="GH10249P"/>
    <property type="match status" value="1"/>
</dbReference>
<dbReference type="OrthoDB" id="440553at2759"/>
<evidence type="ECO:0000256" key="3">
    <source>
        <dbReference type="ARBA" id="ARBA00022692"/>
    </source>
</evidence>
<protein>
    <recommendedName>
        <fullName evidence="8">Major facilitator superfamily (MFS) profile domain-containing protein</fullName>
    </recommendedName>
</protein>
<dbReference type="HOGENOM" id="CLU_001265_51_2_1"/>
<dbReference type="STRING" id="599839.J4ICF8"/>
<dbReference type="CDD" id="cd17325">
    <property type="entry name" value="MFS_MdtG_SLC18_like"/>
    <property type="match status" value="1"/>
</dbReference>
<dbReference type="PROSITE" id="PS50850">
    <property type="entry name" value="MFS"/>
    <property type="match status" value="1"/>
</dbReference>
<proteinExistence type="predicted"/>
<feature type="transmembrane region" description="Helical" evidence="7">
    <location>
        <begin position="120"/>
        <end position="140"/>
    </location>
</feature>
<evidence type="ECO:0000256" key="5">
    <source>
        <dbReference type="ARBA" id="ARBA00023136"/>
    </source>
</evidence>
<dbReference type="Proteomes" id="UP000006352">
    <property type="component" value="Unassembled WGS sequence"/>
</dbReference>
<dbReference type="GO" id="GO:0022857">
    <property type="term" value="F:transmembrane transporter activity"/>
    <property type="evidence" value="ECO:0007669"/>
    <property type="project" value="InterPro"/>
</dbReference>
<dbReference type="InParanoid" id="J4ICF8"/>
<keyword evidence="10" id="KW-1185">Reference proteome</keyword>
<dbReference type="EMBL" id="HE797294">
    <property type="protein sequence ID" value="CCM06336.1"/>
    <property type="molecule type" value="Genomic_DNA"/>
</dbReference>
<keyword evidence="2" id="KW-0813">Transport</keyword>
<feature type="transmembrane region" description="Helical" evidence="7">
    <location>
        <begin position="160"/>
        <end position="181"/>
    </location>
</feature>
<feature type="transmembrane region" description="Helical" evidence="7">
    <location>
        <begin position="467"/>
        <end position="487"/>
    </location>
</feature>
<feature type="transmembrane region" description="Helical" evidence="7">
    <location>
        <begin position="415"/>
        <end position="436"/>
    </location>
</feature>
<gene>
    <name evidence="9" type="ORF">FIBRA_08590</name>
</gene>
<dbReference type="InterPro" id="IPR011701">
    <property type="entry name" value="MFS"/>
</dbReference>
<name>J4ICF8_9APHY</name>
<dbReference type="PANTHER" id="PTHR23506:SF23">
    <property type="entry name" value="GH10249P"/>
    <property type="match status" value="1"/>
</dbReference>
<feature type="transmembrane region" description="Helical" evidence="7">
    <location>
        <begin position="535"/>
        <end position="558"/>
    </location>
</feature>
<dbReference type="FunCoup" id="J4ICF8">
    <property type="interactions" value="1"/>
</dbReference>
<dbReference type="InterPro" id="IPR020846">
    <property type="entry name" value="MFS_dom"/>
</dbReference>
<organism evidence="9 10">
    <name type="scientific">Fibroporia radiculosa</name>
    <dbReference type="NCBI Taxonomy" id="599839"/>
    <lineage>
        <taxon>Eukaryota</taxon>
        <taxon>Fungi</taxon>
        <taxon>Dikarya</taxon>
        <taxon>Basidiomycota</taxon>
        <taxon>Agaricomycotina</taxon>
        <taxon>Agaricomycetes</taxon>
        <taxon>Polyporales</taxon>
        <taxon>Fibroporiaceae</taxon>
        <taxon>Fibroporia</taxon>
    </lineage>
</organism>
<dbReference type="GO" id="GO:0016020">
    <property type="term" value="C:membrane"/>
    <property type="evidence" value="ECO:0007669"/>
    <property type="project" value="UniProtKB-SubCell"/>
</dbReference>
<dbReference type="AlphaFoldDB" id="J4ICF8"/>
<feature type="region of interest" description="Disordered" evidence="6">
    <location>
        <begin position="327"/>
        <end position="349"/>
    </location>
</feature>
<keyword evidence="3 7" id="KW-0812">Transmembrane</keyword>
<keyword evidence="5 7" id="KW-0472">Membrane</keyword>
<feature type="transmembrane region" description="Helical" evidence="7">
    <location>
        <begin position="280"/>
        <end position="298"/>
    </location>
</feature>
<dbReference type="Gene3D" id="1.20.1250.20">
    <property type="entry name" value="MFS general substrate transporter like domains"/>
    <property type="match status" value="1"/>
</dbReference>
<dbReference type="InterPro" id="IPR050930">
    <property type="entry name" value="MFS_Vesicular_Transporter"/>
</dbReference>
<comment type="subcellular location">
    <subcellularLocation>
        <location evidence="1">Membrane</location>
        <topology evidence="1">Multi-pass membrane protein</topology>
    </subcellularLocation>
</comment>
<feature type="transmembrane region" description="Helical" evidence="7">
    <location>
        <begin position="443"/>
        <end position="461"/>
    </location>
</feature>
<evidence type="ECO:0000256" key="1">
    <source>
        <dbReference type="ARBA" id="ARBA00004141"/>
    </source>
</evidence>
<evidence type="ECO:0000256" key="2">
    <source>
        <dbReference type="ARBA" id="ARBA00022448"/>
    </source>
</evidence>
<evidence type="ECO:0000259" key="8">
    <source>
        <dbReference type="PROSITE" id="PS50850"/>
    </source>
</evidence>